<name>A0A940IGY3_9BACT</name>
<dbReference type="Gene3D" id="3.10.620.30">
    <property type="match status" value="1"/>
</dbReference>
<feature type="signal peptide" evidence="2">
    <location>
        <begin position="1"/>
        <end position="21"/>
    </location>
</feature>
<keyword evidence="2" id="KW-0732">Signal</keyword>
<protein>
    <submittedName>
        <fullName evidence="3">Transglutaminase domain-containing protein</fullName>
    </submittedName>
</protein>
<sequence>MKRYLTIIAAIFLSFSGYAQRQDFAEEYIRFKEEAWGEFIRFRREANQEYAQFLKQAWKEMDALQAVPYPHHDPPVLPQYDPDDDIPGPYVPDDIPGPYVPDDIPDNVPPRPSIPDDNLQADDILSVDFFGQRCSIRIGSDERIMLAGISGEDLSKAWTELSDGRFDDTVLDCLRLRRELRLCDWGYYQLVLKTAYAYTGNADENLNTVIQGYILAQSGYKMRIARSDGKLYLLIPSDVQIYGCYLAEMADNLKYYFFDKTYTGGNFSVCDTPYPDERIFSMYIDEMPLLPETETVCISMQSARYPALEMWFCPNKNLTDFLSTYPCCPWDVYASAPLSNKAREIMYPVFKENISAGSEPEAAEMILNFVQTAFEYKTDDEQFGYEKPMFPDETLNYPYSDCEDRAILFATLARDLLGLDVILMHYPNHIAAAVCFNSDVSGDSVMHKGRKYIVCDPTFIGAPVGVTMPGMNNAEAEIIELK</sequence>
<reference evidence="3" key="1">
    <citation type="submission" date="2020-10" db="EMBL/GenBank/DDBJ databases">
        <authorList>
            <person name="Gilroy R."/>
        </authorList>
    </citation>
    <scope>NUCLEOTIDE SEQUENCE</scope>
    <source>
        <strain evidence="3">F1-3629</strain>
    </source>
</reference>
<dbReference type="Proteomes" id="UP000771749">
    <property type="component" value="Unassembled WGS sequence"/>
</dbReference>
<gene>
    <name evidence="3" type="ORF">IAC07_06775</name>
</gene>
<organism evidence="3 4">
    <name type="scientific">Candidatus Cryptobacteroides gallistercoris</name>
    <dbReference type="NCBI Taxonomy" id="2840765"/>
    <lineage>
        <taxon>Bacteria</taxon>
        <taxon>Pseudomonadati</taxon>
        <taxon>Bacteroidota</taxon>
        <taxon>Bacteroidia</taxon>
        <taxon>Bacteroidales</taxon>
        <taxon>Candidatus Cryptobacteroides</taxon>
    </lineage>
</organism>
<feature type="chain" id="PRO_5036774432" evidence="2">
    <location>
        <begin position="22"/>
        <end position="482"/>
    </location>
</feature>
<reference evidence="3" key="2">
    <citation type="journal article" date="2021" name="PeerJ">
        <title>Extensive microbial diversity within the chicken gut microbiome revealed by metagenomics and culture.</title>
        <authorList>
            <person name="Gilroy R."/>
            <person name="Ravi A."/>
            <person name="Getino M."/>
            <person name="Pursley I."/>
            <person name="Horton D.L."/>
            <person name="Alikhan N.F."/>
            <person name="Baker D."/>
            <person name="Gharbi K."/>
            <person name="Hall N."/>
            <person name="Watson M."/>
            <person name="Adriaenssens E.M."/>
            <person name="Foster-Nyarko E."/>
            <person name="Jarju S."/>
            <person name="Secka A."/>
            <person name="Antonio M."/>
            <person name="Oren A."/>
            <person name="Chaudhuri R.R."/>
            <person name="La Ragione R."/>
            <person name="Hildebrand F."/>
            <person name="Pallen M.J."/>
        </authorList>
    </citation>
    <scope>NUCLEOTIDE SEQUENCE</scope>
    <source>
        <strain evidence="3">F1-3629</strain>
    </source>
</reference>
<proteinExistence type="predicted"/>
<comment type="caution">
    <text evidence="3">The sequence shown here is derived from an EMBL/GenBank/DDBJ whole genome shotgun (WGS) entry which is preliminary data.</text>
</comment>
<dbReference type="AlphaFoldDB" id="A0A940IGY3"/>
<feature type="region of interest" description="Disordered" evidence="1">
    <location>
        <begin position="72"/>
        <end position="91"/>
    </location>
</feature>
<evidence type="ECO:0000256" key="1">
    <source>
        <dbReference type="SAM" id="MobiDB-lite"/>
    </source>
</evidence>
<evidence type="ECO:0000256" key="2">
    <source>
        <dbReference type="SAM" id="SignalP"/>
    </source>
</evidence>
<accession>A0A940IGY3</accession>
<evidence type="ECO:0000313" key="3">
    <source>
        <dbReference type="EMBL" id="MBO8454405.1"/>
    </source>
</evidence>
<dbReference type="EMBL" id="JADIMJ010000101">
    <property type="protein sequence ID" value="MBO8454405.1"/>
    <property type="molecule type" value="Genomic_DNA"/>
</dbReference>
<evidence type="ECO:0000313" key="4">
    <source>
        <dbReference type="Proteomes" id="UP000771749"/>
    </source>
</evidence>